<dbReference type="STRING" id="1081109.A0A166P731"/>
<dbReference type="OrthoDB" id="6409228at2759"/>
<accession>A0A166P731</accession>
<dbReference type="SFLD" id="SFLDS00028">
    <property type="entry name" value="Proline_Racemase"/>
    <property type="match status" value="1"/>
</dbReference>
<dbReference type="Proteomes" id="UP000078544">
    <property type="component" value="Unassembled WGS sequence"/>
</dbReference>
<dbReference type="PROSITE" id="PS51300">
    <property type="entry name" value="NIRD"/>
    <property type="match status" value="1"/>
</dbReference>
<comment type="caution">
    <text evidence="3">The sequence shown here is derived from an EMBL/GenBank/DDBJ whole genome shotgun (WGS) entry which is preliminary data.</text>
</comment>
<dbReference type="GO" id="GO:0047580">
    <property type="term" value="F:4-hydroxyproline epimerase activity"/>
    <property type="evidence" value="ECO:0007669"/>
    <property type="project" value="TreeGrafter"/>
</dbReference>
<proteinExistence type="inferred from homology"/>
<dbReference type="PANTHER" id="PTHR33442">
    <property type="entry name" value="TRANS-3-HYDROXY-L-PROLINE DEHYDRATASE"/>
    <property type="match status" value="1"/>
</dbReference>
<name>A0A166P731_9HYPO</name>
<sequence>MGHVSTFKFDARRPLPELALVGCHSEGEVGDVIVGGIEEVAGTTMFEKLKSFERTHDSVRQLLLNEPRGRASLNLNVVLPPCDPQADVGVITMSNDAYAFMSGSNAICATTVLLETGAVRMVEPETRLILDTPAGLVPVVAQCERGKCKSVAFDNVPAFVEKLDMPVDVPGIGRIPVDIAWGGMWYGIVAAESLGVSVSNQSATELIELGDLVTKSIQAQFTPVHPENAQMAGVCTVSITEAVESQPGFVTAKHTTIIPPSRCDRSPCGTGTSARMAVLHARGILKPGDVFRHRSIIGTEFVCRIKQTIKVCGYDAIIPNISGRAWITGYKQMVLDPTDPYPEGFRVGDQWPMASL</sequence>
<evidence type="ECO:0000256" key="2">
    <source>
        <dbReference type="PIRSR" id="PIRSR029792-1"/>
    </source>
</evidence>
<feature type="active site" description="Proton acceptor" evidence="2">
    <location>
        <position position="102"/>
    </location>
</feature>
<evidence type="ECO:0000313" key="4">
    <source>
        <dbReference type="Proteomes" id="UP000078544"/>
    </source>
</evidence>
<evidence type="ECO:0000313" key="3">
    <source>
        <dbReference type="EMBL" id="KZZ94800.1"/>
    </source>
</evidence>
<dbReference type="FunFam" id="3.10.310.10:FF:000005">
    <property type="entry name" value="Proline racemase"/>
    <property type="match status" value="1"/>
</dbReference>
<dbReference type="Gene3D" id="3.10.310.10">
    <property type="entry name" value="Diaminopimelate Epimerase, Chain A, domain 1"/>
    <property type="match status" value="2"/>
</dbReference>
<keyword evidence="4" id="KW-1185">Reference proteome</keyword>
<gene>
    <name evidence="3" type="ORF">AAL_04911</name>
</gene>
<dbReference type="PANTHER" id="PTHR33442:SF5">
    <property type="entry name" value="BIFUNCTIONAL TRANS-3-HYDROXY-L-PROLINE DEHYDRATASE_2-EPIMERASE"/>
    <property type="match status" value="1"/>
</dbReference>
<protein>
    <submittedName>
        <fullName evidence="3">Proline racemase</fullName>
    </submittedName>
</protein>
<dbReference type="EMBL" id="AZGY01000010">
    <property type="protein sequence ID" value="KZZ94800.1"/>
    <property type="molecule type" value="Genomic_DNA"/>
</dbReference>
<comment type="similarity">
    <text evidence="1">Belongs to the proline racemase family.</text>
</comment>
<feature type="active site" description="Proton donor" evidence="2">
    <location>
        <position position="268"/>
    </location>
</feature>
<dbReference type="Pfam" id="PF05544">
    <property type="entry name" value="Pro_racemase"/>
    <property type="match status" value="1"/>
</dbReference>
<dbReference type="PIRSF" id="PIRSF029792">
    <property type="entry name" value="Pro_racemase"/>
    <property type="match status" value="1"/>
</dbReference>
<reference evidence="3 4" key="1">
    <citation type="journal article" date="2016" name="Genome Biol. Evol.">
        <title>Divergent and convergent evolution of fungal pathogenicity.</title>
        <authorList>
            <person name="Shang Y."/>
            <person name="Xiao G."/>
            <person name="Zheng P."/>
            <person name="Cen K."/>
            <person name="Zhan S."/>
            <person name="Wang C."/>
        </authorList>
    </citation>
    <scope>NUCLEOTIDE SEQUENCE [LARGE SCALE GENOMIC DNA]</scope>
    <source>
        <strain evidence="3 4">RCEF 2490</strain>
    </source>
</reference>
<evidence type="ECO:0000256" key="1">
    <source>
        <dbReference type="ARBA" id="ARBA00007529"/>
    </source>
</evidence>
<dbReference type="AlphaFoldDB" id="A0A166P731"/>
<dbReference type="InterPro" id="IPR008794">
    <property type="entry name" value="Pro_racemase_fam"/>
</dbReference>
<dbReference type="SUPFAM" id="SSF54506">
    <property type="entry name" value="Diaminopimelate epimerase-like"/>
    <property type="match status" value="1"/>
</dbReference>
<organism evidence="3 4">
    <name type="scientific">Moelleriella libera RCEF 2490</name>
    <dbReference type="NCBI Taxonomy" id="1081109"/>
    <lineage>
        <taxon>Eukaryota</taxon>
        <taxon>Fungi</taxon>
        <taxon>Dikarya</taxon>
        <taxon>Ascomycota</taxon>
        <taxon>Pezizomycotina</taxon>
        <taxon>Sordariomycetes</taxon>
        <taxon>Hypocreomycetidae</taxon>
        <taxon>Hypocreales</taxon>
        <taxon>Clavicipitaceae</taxon>
        <taxon>Moelleriella</taxon>
    </lineage>
</organism>